<accession>A0ABU6FS16</accession>
<reference evidence="1 2" key="1">
    <citation type="submission" date="2022-11" db="EMBL/GenBank/DDBJ databases">
        <title>Comparative genomics analysis of Acidithiobacillus ferriphilus.</title>
        <authorList>
            <person name="Ma L."/>
        </authorList>
    </citation>
    <scope>NUCLEOTIDE SEQUENCE [LARGE SCALE GENOMIC DNA]</scope>
    <source>
        <strain evidence="1 2">DY15</strain>
    </source>
</reference>
<proteinExistence type="predicted"/>
<dbReference type="SUPFAM" id="SSF52540">
    <property type="entry name" value="P-loop containing nucleoside triphosphate hydrolases"/>
    <property type="match status" value="1"/>
</dbReference>
<comment type="caution">
    <text evidence="1">The sequence shown here is derived from an EMBL/GenBank/DDBJ whole genome shotgun (WGS) entry which is preliminary data.</text>
</comment>
<dbReference type="InterPro" id="IPR027417">
    <property type="entry name" value="P-loop_NTPase"/>
</dbReference>
<name>A0ABU6FS16_9PROT</name>
<evidence type="ECO:0000313" key="2">
    <source>
        <dbReference type="Proteomes" id="UP001308776"/>
    </source>
</evidence>
<dbReference type="Proteomes" id="UP001308776">
    <property type="component" value="Unassembled WGS sequence"/>
</dbReference>
<dbReference type="Gene3D" id="3.40.50.300">
    <property type="entry name" value="P-loop containing nucleotide triphosphate hydrolases"/>
    <property type="match status" value="1"/>
</dbReference>
<gene>
    <name evidence="1" type="ORF">OW717_12445</name>
</gene>
<organism evidence="1 2">
    <name type="scientific">Acidithiobacillus ferriphilus</name>
    <dbReference type="NCBI Taxonomy" id="1689834"/>
    <lineage>
        <taxon>Bacteria</taxon>
        <taxon>Pseudomonadati</taxon>
        <taxon>Pseudomonadota</taxon>
        <taxon>Acidithiobacillia</taxon>
        <taxon>Acidithiobacillales</taxon>
        <taxon>Acidithiobacillaceae</taxon>
        <taxon>Acidithiobacillus</taxon>
    </lineage>
</organism>
<keyword evidence="2" id="KW-1185">Reference proteome</keyword>
<evidence type="ECO:0008006" key="3">
    <source>
        <dbReference type="Google" id="ProtNLM"/>
    </source>
</evidence>
<protein>
    <recommendedName>
        <fullName evidence="3">ATP-binding protein</fullName>
    </recommendedName>
</protein>
<dbReference type="RefSeq" id="WP_155735224.1">
    <property type="nucleotide sequence ID" value="NZ_JAQGFK010000108.1"/>
</dbReference>
<dbReference type="EMBL" id="JAQGFR010000236">
    <property type="protein sequence ID" value="MEB8514844.1"/>
    <property type="molecule type" value="Genomic_DNA"/>
</dbReference>
<sequence length="1405" mass="157052">MSDDAVDYDYETYQAFRNLSNEHRTWEDLLEHQIVVVLGESGIGKTTEFRDRAHRLTQEGQAAFFVPLNAALDKALLNDLLAESPSNLETWLTSNEQGYFFLDAVDEARLQAHKDLDSALRNIVRQVRPGLRRARFILSSRITDWYTPGVKGIVQQVICDTIQRQIEGSKEIRPAEFTLDPLSPAEARRLAMDFGVGDVDTFWQSVEIGGYEFMASRPLDLKWMTDFWKAYGRFGSLTEMMETSIWQRLHETNPNHERSDWGLPPASLLNGAELLAVVCTLSGRPFIATAGSGGAAGASTNWVIATEMLADWRPGAVDTLLSTAVFDEASYGRVRFHHRSVREYLTASWLRQHMVRGLPFEIVKRLFIQDLYGYPVCVRSRRSVLGWLASMRPEVREFVIRECPEILFQAGDAEAWSGEDVAAALERYFHRVRHGAVSGWPNDPGVFGRIGRRAGPDIISRLLQENTDSPEALPLLLVIVRTAGLTGCADAVYRLYADGGMPREVREIALAAFADVANPEQLEAMHQDFLKSRLDSNRIRATACAALFPKYLTPEELVDILGTADPESSHLKGTLTRCVKEELLPLCSSPTAISILRGLLAFLEGADNVATEETQAVPTHNVAPRGGEQSWLATLLPEVFLAALPSEDDEPPEVFRRATVYMERIRYQGMLDPDAIDRAAEALANKTRYRRALALTIAEADPQSGPYRVAGARPNAIARLSSNDLSWVEELAADSNAPECRRQVAFSLLMAITIFCRPPERRAILRAAIRSCDTEARSETWFQDVSSRRQASRWQREIHASDVVRRTEKQRKSADARRLLEERLEAVRSGIDSGALEFVVVDRMLNHSSSGKLGSTNLGVVADEFGPEVAEAVATGLKQFWRLVEPPWPRDGKPNAIPNVVIAGLSGIALEVAAGFEVHSASPLEIHRLARYALWENGAPHWFEELANAFPQDVADAIWPAIEMDLSVTFGDDYYAKGVNILVQGPTVLKSRVAPRMRESLEKQANQGALWPHLRTVLEILFSERVIDADYLGSKIQPILQSAAQGNQWEQVGGWLSFWLKFDPMKAWASFEALWRLFGSQSEDAAVGVGGGLHSENPWPFMPAFLHYKLIAPTEESVSLLAHMFDFFESHILRGNDLQRASGVAYTPGVREFAQGIRDGIPHRIRAIPGAAAHDALARLTTKYRGTPLGRSLHTLMEEHDLDDAEKAATLLPQDIPALGDIYCREPHSEADLFQLALDRLETIRQGVEGGPYSERELFFEGMEERKLQIWLAARLLDTPGRRFGVSREDEVDEQKEPDIHLHHRVGKICIEIKPLDARRYTANALIEALRGQLVGQYLGGLNSRHGILVLFLLKERAWRLHGKGRASYPELLEFMENKAKEILADTPAIENLKIFGINCTGHHL</sequence>
<evidence type="ECO:0000313" key="1">
    <source>
        <dbReference type="EMBL" id="MEB8514844.1"/>
    </source>
</evidence>